<dbReference type="InterPro" id="IPR050553">
    <property type="entry name" value="Thioredoxin_ResA/DsbE_sf"/>
</dbReference>
<keyword evidence="4" id="KW-0676">Redox-active center</keyword>
<dbReference type="EMBL" id="JACWMX010000012">
    <property type="protein sequence ID" value="MBD1395382.1"/>
    <property type="molecule type" value="Genomic_DNA"/>
</dbReference>
<dbReference type="Gene3D" id="3.40.30.10">
    <property type="entry name" value="Glutaredoxin"/>
    <property type="match status" value="1"/>
</dbReference>
<sequence length="179" mass="19807">MKNTPKLLLLSALLFLLPFYGKAQSAPAEYQQKLDLLQNMVGKPAPAFTAKTIDGKKVDLASLKGKVIVVNFWFVGCLPCEEEMPLLNKLTDQYKDNPNVVFLAFANSTKGSVKSFFKRKTFKYQTVTDAKAIADTYNVSGYPSHFIIDKEGVLKFASIASQDNIDEFLSGKIQGVLAK</sequence>
<evidence type="ECO:0000259" key="6">
    <source>
        <dbReference type="PROSITE" id="PS51352"/>
    </source>
</evidence>
<dbReference type="GO" id="GO:0016209">
    <property type="term" value="F:antioxidant activity"/>
    <property type="evidence" value="ECO:0007669"/>
    <property type="project" value="InterPro"/>
</dbReference>
<keyword evidence="8" id="KW-1185">Reference proteome</keyword>
<dbReference type="InterPro" id="IPR036249">
    <property type="entry name" value="Thioredoxin-like_sf"/>
</dbReference>
<dbReference type="PROSITE" id="PS51352">
    <property type="entry name" value="THIOREDOXIN_2"/>
    <property type="match status" value="1"/>
</dbReference>
<name>A0A926S3X4_9SPHI</name>
<dbReference type="RefSeq" id="WP_191165972.1">
    <property type="nucleotide sequence ID" value="NZ_JACWMX010000012.1"/>
</dbReference>
<dbReference type="PROSITE" id="PS00194">
    <property type="entry name" value="THIOREDOXIN_1"/>
    <property type="match status" value="1"/>
</dbReference>
<protein>
    <submittedName>
        <fullName evidence="7">TlpA family protein disulfide reductase</fullName>
    </submittedName>
</protein>
<dbReference type="InterPro" id="IPR000866">
    <property type="entry name" value="AhpC/TSA"/>
</dbReference>
<evidence type="ECO:0000313" key="7">
    <source>
        <dbReference type="EMBL" id="MBD1395382.1"/>
    </source>
</evidence>
<feature type="signal peptide" evidence="5">
    <location>
        <begin position="1"/>
        <end position="25"/>
    </location>
</feature>
<evidence type="ECO:0000256" key="3">
    <source>
        <dbReference type="ARBA" id="ARBA00023157"/>
    </source>
</evidence>
<proteinExistence type="predicted"/>
<dbReference type="PANTHER" id="PTHR42852:SF6">
    <property type="entry name" value="THIOL:DISULFIDE INTERCHANGE PROTEIN DSBE"/>
    <property type="match status" value="1"/>
</dbReference>
<dbReference type="InterPro" id="IPR013766">
    <property type="entry name" value="Thioredoxin_domain"/>
</dbReference>
<dbReference type="GO" id="GO:0017004">
    <property type="term" value="P:cytochrome complex assembly"/>
    <property type="evidence" value="ECO:0007669"/>
    <property type="project" value="UniProtKB-KW"/>
</dbReference>
<comment type="subcellular location">
    <subcellularLocation>
        <location evidence="1">Cell envelope</location>
    </subcellularLocation>
</comment>
<dbReference type="GO" id="GO:0016491">
    <property type="term" value="F:oxidoreductase activity"/>
    <property type="evidence" value="ECO:0007669"/>
    <property type="project" value="InterPro"/>
</dbReference>
<evidence type="ECO:0000256" key="1">
    <source>
        <dbReference type="ARBA" id="ARBA00004196"/>
    </source>
</evidence>
<evidence type="ECO:0000313" key="8">
    <source>
        <dbReference type="Proteomes" id="UP000619078"/>
    </source>
</evidence>
<comment type="caution">
    <text evidence="7">The sequence shown here is derived from an EMBL/GenBank/DDBJ whole genome shotgun (WGS) entry which is preliminary data.</text>
</comment>
<dbReference type="Proteomes" id="UP000619078">
    <property type="component" value="Unassembled WGS sequence"/>
</dbReference>
<evidence type="ECO:0000256" key="2">
    <source>
        <dbReference type="ARBA" id="ARBA00022748"/>
    </source>
</evidence>
<feature type="chain" id="PRO_5037689335" evidence="5">
    <location>
        <begin position="26"/>
        <end position="179"/>
    </location>
</feature>
<reference evidence="7" key="1">
    <citation type="submission" date="2020-09" db="EMBL/GenBank/DDBJ databases">
        <title>Novel species of Mucilaginibacter isolated from a glacier on the Tibetan Plateau.</title>
        <authorList>
            <person name="Liu Q."/>
            <person name="Xin Y.-H."/>
        </authorList>
    </citation>
    <scope>NUCLEOTIDE SEQUENCE</scope>
    <source>
        <strain evidence="7">ZB1P21</strain>
    </source>
</reference>
<dbReference type="InterPro" id="IPR017937">
    <property type="entry name" value="Thioredoxin_CS"/>
</dbReference>
<dbReference type="PANTHER" id="PTHR42852">
    <property type="entry name" value="THIOL:DISULFIDE INTERCHANGE PROTEIN DSBE"/>
    <property type="match status" value="1"/>
</dbReference>
<gene>
    <name evidence="7" type="ORF">IDJ76_19930</name>
</gene>
<keyword evidence="5" id="KW-0732">Signal</keyword>
<evidence type="ECO:0000256" key="5">
    <source>
        <dbReference type="SAM" id="SignalP"/>
    </source>
</evidence>
<organism evidence="7 8">
    <name type="scientific">Mucilaginibacter glaciei</name>
    <dbReference type="NCBI Taxonomy" id="2772109"/>
    <lineage>
        <taxon>Bacteria</taxon>
        <taxon>Pseudomonadati</taxon>
        <taxon>Bacteroidota</taxon>
        <taxon>Sphingobacteriia</taxon>
        <taxon>Sphingobacteriales</taxon>
        <taxon>Sphingobacteriaceae</taxon>
        <taxon>Mucilaginibacter</taxon>
    </lineage>
</organism>
<feature type="domain" description="Thioredoxin" evidence="6">
    <location>
        <begin position="39"/>
        <end position="178"/>
    </location>
</feature>
<dbReference type="Pfam" id="PF00578">
    <property type="entry name" value="AhpC-TSA"/>
    <property type="match status" value="1"/>
</dbReference>
<accession>A0A926S3X4</accession>
<dbReference type="SUPFAM" id="SSF52833">
    <property type="entry name" value="Thioredoxin-like"/>
    <property type="match status" value="1"/>
</dbReference>
<keyword evidence="3" id="KW-1015">Disulfide bond</keyword>
<dbReference type="CDD" id="cd02966">
    <property type="entry name" value="TlpA_like_family"/>
    <property type="match status" value="1"/>
</dbReference>
<dbReference type="GO" id="GO:0030313">
    <property type="term" value="C:cell envelope"/>
    <property type="evidence" value="ECO:0007669"/>
    <property type="project" value="UniProtKB-SubCell"/>
</dbReference>
<evidence type="ECO:0000256" key="4">
    <source>
        <dbReference type="ARBA" id="ARBA00023284"/>
    </source>
</evidence>
<dbReference type="AlphaFoldDB" id="A0A926S3X4"/>
<keyword evidence="2" id="KW-0201">Cytochrome c-type biogenesis</keyword>